<gene>
    <name evidence="8" type="ORF">NP493_912g00038</name>
</gene>
<dbReference type="InterPro" id="IPR011410">
    <property type="entry name" value="NDPK7"/>
</dbReference>
<keyword evidence="9" id="KW-1185">Reference proteome</keyword>
<dbReference type="SUPFAM" id="SSF54919">
    <property type="entry name" value="Nucleoside diphosphate kinase, NDK"/>
    <property type="match status" value="2"/>
</dbReference>
<dbReference type="InterPro" id="IPR001564">
    <property type="entry name" value="Nucleoside_diP_kinase"/>
</dbReference>
<dbReference type="GO" id="GO:0005524">
    <property type="term" value="F:ATP binding"/>
    <property type="evidence" value="ECO:0007669"/>
    <property type="project" value="InterPro"/>
</dbReference>
<dbReference type="InterPro" id="IPR006602">
    <property type="entry name" value="DM10_dom"/>
</dbReference>
<comment type="caution">
    <text evidence="5">Lacks conserved residue(s) required for the propagation of feature annotation.</text>
</comment>
<dbReference type="SMART" id="SM00676">
    <property type="entry name" value="DM10"/>
    <property type="match status" value="1"/>
</dbReference>
<name>A0AAD9KLR5_RIDPI</name>
<dbReference type="InterPro" id="IPR034907">
    <property type="entry name" value="NDK-like_dom"/>
</dbReference>
<dbReference type="GO" id="GO:0006228">
    <property type="term" value="P:UTP biosynthetic process"/>
    <property type="evidence" value="ECO:0007669"/>
    <property type="project" value="InterPro"/>
</dbReference>
<dbReference type="GO" id="GO:0006183">
    <property type="term" value="P:GTP biosynthetic process"/>
    <property type="evidence" value="ECO:0007669"/>
    <property type="project" value="InterPro"/>
</dbReference>
<evidence type="ECO:0000256" key="6">
    <source>
        <dbReference type="RuleBase" id="RU004011"/>
    </source>
</evidence>
<evidence type="ECO:0000256" key="5">
    <source>
        <dbReference type="PROSITE-ProRule" id="PRU00706"/>
    </source>
</evidence>
<dbReference type="Gene3D" id="3.30.70.141">
    <property type="entry name" value="Nucleoside diphosphate kinase-like domain"/>
    <property type="match status" value="2"/>
</dbReference>
<comment type="caution">
    <text evidence="8">The sequence shown here is derived from an EMBL/GenBank/DDBJ whole genome shotgun (WGS) entry which is preliminary data.</text>
</comment>
<dbReference type="InterPro" id="IPR057579">
    <property type="entry name" value="DM10_NDK7"/>
</dbReference>
<evidence type="ECO:0000256" key="4">
    <source>
        <dbReference type="ARBA" id="ARBA00023273"/>
    </source>
</evidence>
<evidence type="ECO:0000256" key="1">
    <source>
        <dbReference type="ARBA" id="ARBA00004430"/>
    </source>
</evidence>
<accession>A0AAD9KLR5</accession>
<dbReference type="PANTHER" id="PTHR43109:SF2">
    <property type="entry name" value="NUCLEOSIDE DIPHOSPHATE KINASE 7"/>
    <property type="match status" value="1"/>
</dbReference>
<dbReference type="Gene3D" id="2.30.29.170">
    <property type="match status" value="1"/>
</dbReference>
<evidence type="ECO:0000256" key="3">
    <source>
        <dbReference type="ARBA" id="ARBA00023212"/>
    </source>
</evidence>
<dbReference type="InterPro" id="IPR036850">
    <property type="entry name" value="NDK-like_dom_sf"/>
</dbReference>
<feature type="domain" description="DM10" evidence="7">
    <location>
        <begin position="4"/>
        <end position="92"/>
    </location>
</feature>
<reference evidence="8" key="1">
    <citation type="journal article" date="2023" name="Mol. Biol. Evol.">
        <title>Third-Generation Sequencing Reveals the Adaptive Role of the Epigenome in Three Deep-Sea Polychaetes.</title>
        <authorList>
            <person name="Perez M."/>
            <person name="Aroh O."/>
            <person name="Sun Y."/>
            <person name="Lan Y."/>
            <person name="Juniper S.K."/>
            <person name="Young C.R."/>
            <person name="Angers B."/>
            <person name="Qian P.Y."/>
        </authorList>
    </citation>
    <scope>NUCLEOTIDE SEQUENCE</scope>
    <source>
        <strain evidence="8">R07B-5</strain>
    </source>
</reference>
<organism evidence="8 9">
    <name type="scientific">Ridgeia piscesae</name>
    <name type="common">Tubeworm</name>
    <dbReference type="NCBI Taxonomy" id="27915"/>
    <lineage>
        <taxon>Eukaryota</taxon>
        <taxon>Metazoa</taxon>
        <taxon>Spiralia</taxon>
        <taxon>Lophotrochozoa</taxon>
        <taxon>Annelida</taxon>
        <taxon>Polychaeta</taxon>
        <taxon>Sedentaria</taxon>
        <taxon>Canalipalpata</taxon>
        <taxon>Sabellida</taxon>
        <taxon>Siboglinidae</taxon>
        <taxon>Ridgeia</taxon>
    </lineage>
</organism>
<dbReference type="AlphaFoldDB" id="A0AAD9KLR5"/>
<dbReference type="FunFam" id="3.30.70.141:FF:000004">
    <property type="entry name" value="Nucleoside diphosphate kinase 7"/>
    <property type="match status" value="1"/>
</dbReference>
<comment type="similarity">
    <text evidence="5 6">Belongs to the NDK family.</text>
</comment>
<dbReference type="GO" id="GO:0005813">
    <property type="term" value="C:centrosome"/>
    <property type="evidence" value="ECO:0007669"/>
    <property type="project" value="TreeGrafter"/>
</dbReference>
<evidence type="ECO:0000313" key="9">
    <source>
        <dbReference type="Proteomes" id="UP001209878"/>
    </source>
</evidence>
<dbReference type="GO" id="GO:0005879">
    <property type="term" value="C:axonemal microtubule"/>
    <property type="evidence" value="ECO:0007669"/>
    <property type="project" value="TreeGrafter"/>
</dbReference>
<sequence>MSVIDERFCFIAEWYDPNAALIRRYQFFYYPTDATTEMYDIKQRRIFLRRSPVENIRMQDLYIGSTISVMSRQLSLVEYGDDFTRRKVGAQKERTLALIKPDAVSKMGLILDLIYKSGLLITKMKMLKISRTEAADFFTAYQGQDHYNDLINSISDGLMIAMELQGECTVSKWLELIGPGDSAVARHSNPLSLRARFGKDHTRNAVYGSESQEKANEELEFFFPSSGACRPNPATYTECTCCVIKPHAVKAGVAGTIVNAILEAGFEISAIAAYQMEKANAQEFYEVYRGVVQEYSAMVDELSLGPCIAMEIRAQNAPATFREMAGPADPEIARHLRPRSLRAQFGIDKVRNAIHCTDLPEDAVLEVEYFFKILDH</sequence>
<dbReference type="Pfam" id="PF00334">
    <property type="entry name" value="NDK"/>
    <property type="match status" value="2"/>
</dbReference>
<protein>
    <recommendedName>
        <fullName evidence="7">DM10 domain-containing protein</fullName>
    </recommendedName>
</protein>
<evidence type="ECO:0000313" key="8">
    <source>
        <dbReference type="EMBL" id="KAK2173010.1"/>
    </source>
</evidence>
<dbReference type="Pfam" id="PF25364">
    <property type="entry name" value="PH_NDK7_N"/>
    <property type="match status" value="1"/>
</dbReference>
<dbReference type="EMBL" id="JAODUO010000911">
    <property type="protein sequence ID" value="KAK2173010.1"/>
    <property type="molecule type" value="Genomic_DNA"/>
</dbReference>
<dbReference type="CDD" id="cd04412">
    <property type="entry name" value="NDPk7B"/>
    <property type="match status" value="1"/>
</dbReference>
<dbReference type="GO" id="GO:0006241">
    <property type="term" value="P:CTP biosynthetic process"/>
    <property type="evidence" value="ECO:0007669"/>
    <property type="project" value="InterPro"/>
</dbReference>
<dbReference type="PRINTS" id="PR01243">
    <property type="entry name" value="NUCDPKINASE"/>
</dbReference>
<evidence type="ECO:0000259" key="7">
    <source>
        <dbReference type="PROSITE" id="PS51336"/>
    </source>
</evidence>
<dbReference type="PROSITE" id="PS51336">
    <property type="entry name" value="DM10"/>
    <property type="match status" value="1"/>
</dbReference>
<dbReference type="PANTHER" id="PTHR43109">
    <property type="entry name" value="NUCLEOSIDE DIPHOSPHATE KINASE 7"/>
    <property type="match status" value="1"/>
</dbReference>
<keyword evidence="2" id="KW-0963">Cytoplasm</keyword>
<dbReference type="PROSITE" id="PS51374">
    <property type="entry name" value="NDPK_LIKE"/>
    <property type="match status" value="2"/>
</dbReference>
<dbReference type="GO" id="GO:0004550">
    <property type="term" value="F:nucleoside diphosphate kinase activity"/>
    <property type="evidence" value="ECO:0007669"/>
    <property type="project" value="InterPro"/>
</dbReference>
<dbReference type="PIRSF" id="PIRSF036503">
    <property type="entry name" value="NDK7"/>
    <property type="match status" value="1"/>
</dbReference>
<dbReference type="SMART" id="SM00562">
    <property type="entry name" value="NDK"/>
    <property type="match status" value="2"/>
</dbReference>
<comment type="subcellular location">
    <subcellularLocation>
        <location evidence="1">Cytoplasm</location>
        <location evidence="1">Cytoskeleton</location>
        <location evidence="1">Cilium axoneme</location>
    </subcellularLocation>
</comment>
<evidence type="ECO:0000256" key="2">
    <source>
        <dbReference type="ARBA" id="ARBA00022490"/>
    </source>
</evidence>
<keyword evidence="3" id="KW-0206">Cytoskeleton</keyword>
<proteinExistence type="inferred from homology"/>
<keyword evidence="4" id="KW-0966">Cell projection</keyword>
<dbReference type="InterPro" id="IPR037993">
    <property type="entry name" value="NDPk7B"/>
</dbReference>
<dbReference type="Proteomes" id="UP001209878">
    <property type="component" value="Unassembled WGS sequence"/>
</dbReference>